<comment type="caution">
    <text evidence="8">The sequence shown here is derived from an EMBL/GenBank/DDBJ whole genome shotgun (WGS) entry which is preliminary data.</text>
</comment>
<evidence type="ECO:0000256" key="1">
    <source>
        <dbReference type="ARBA" id="ARBA00004141"/>
    </source>
</evidence>
<evidence type="ECO:0000256" key="6">
    <source>
        <dbReference type="SAM" id="Phobius"/>
    </source>
</evidence>
<dbReference type="GeneID" id="92089862"/>
<evidence type="ECO:0000256" key="2">
    <source>
        <dbReference type="ARBA" id="ARBA00022692"/>
    </source>
</evidence>
<feature type="transmembrane region" description="Helical" evidence="6">
    <location>
        <begin position="17"/>
        <end position="38"/>
    </location>
</feature>
<keyword evidence="2 6" id="KW-0812">Transmembrane</keyword>
<evidence type="ECO:0000256" key="4">
    <source>
        <dbReference type="ARBA" id="ARBA00023136"/>
    </source>
</evidence>
<evidence type="ECO:0000256" key="5">
    <source>
        <dbReference type="ARBA" id="ARBA00038359"/>
    </source>
</evidence>
<dbReference type="Pfam" id="PF20684">
    <property type="entry name" value="Fung_rhodopsin"/>
    <property type="match status" value="1"/>
</dbReference>
<accession>A0ABR1VC46</accession>
<keyword evidence="3 6" id="KW-1133">Transmembrane helix</keyword>
<dbReference type="RefSeq" id="XP_066716068.1">
    <property type="nucleotide sequence ID" value="XM_066856799.1"/>
</dbReference>
<keyword evidence="9" id="KW-1185">Reference proteome</keyword>
<reference evidence="8 9" key="1">
    <citation type="submission" date="2023-01" db="EMBL/GenBank/DDBJ databases">
        <title>Analysis of 21 Apiospora genomes using comparative genomics revels a genus with tremendous synthesis potential of carbohydrate active enzymes and secondary metabolites.</title>
        <authorList>
            <person name="Sorensen T."/>
        </authorList>
    </citation>
    <scope>NUCLEOTIDE SEQUENCE [LARGE SCALE GENOMIC DNA]</scope>
    <source>
        <strain evidence="8 9">CBS 135458</strain>
    </source>
</reference>
<organism evidence="8 9">
    <name type="scientific">Apiospora phragmitis</name>
    <dbReference type="NCBI Taxonomy" id="2905665"/>
    <lineage>
        <taxon>Eukaryota</taxon>
        <taxon>Fungi</taxon>
        <taxon>Dikarya</taxon>
        <taxon>Ascomycota</taxon>
        <taxon>Pezizomycotina</taxon>
        <taxon>Sordariomycetes</taxon>
        <taxon>Xylariomycetidae</taxon>
        <taxon>Amphisphaeriales</taxon>
        <taxon>Apiosporaceae</taxon>
        <taxon>Apiospora</taxon>
    </lineage>
</organism>
<comment type="subcellular location">
    <subcellularLocation>
        <location evidence="1">Membrane</location>
        <topology evidence="1">Multi-pass membrane protein</topology>
    </subcellularLocation>
</comment>
<gene>
    <name evidence="8" type="ORF">PG994_005390</name>
</gene>
<keyword evidence="4 6" id="KW-0472">Membrane</keyword>
<evidence type="ECO:0000313" key="8">
    <source>
        <dbReference type="EMBL" id="KAK8068774.1"/>
    </source>
</evidence>
<name>A0ABR1VC46_9PEZI</name>
<dbReference type="PANTHER" id="PTHR33048:SF47">
    <property type="entry name" value="INTEGRAL MEMBRANE PROTEIN-RELATED"/>
    <property type="match status" value="1"/>
</dbReference>
<feature type="domain" description="Rhodopsin" evidence="7">
    <location>
        <begin position="34"/>
        <end position="116"/>
    </location>
</feature>
<protein>
    <recommendedName>
        <fullName evidence="7">Rhodopsin domain-containing protein</fullName>
    </recommendedName>
</protein>
<dbReference type="PANTHER" id="PTHR33048">
    <property type="entry name" value="PTH11-LIKE INTEGRAL MEMBRANE PROTEIN (AFU_ORTHOLOGUE AFUA_5G11245)"/>
    <property type="match status" value="1"/>
</dbReference>
<evidence type="ECO:0000313" key="9">
    <source>
        <dbReference type="Proteomes" id="UP001480595"/>
    </source>
</evidence>
<comment type="similarity">
    <text evidence="5">Belongs to the SAT4 family.</text>
</comment>
<dbReference type="InterPro" id="IPR052337">
    <property type="entry name" value="SAT4-like"/>
</dbReference>
<evidence type="ECO:0000259" key="7">
    <source>
        <dbReference type="Pfam" id="PF20684"/>
    </source>
</evidence>
<dbReference type="Proteomes" id="UP001480595">
    <property type="component" value="Unassembled WGS sequence"/>
</dbReference>
<dbReference type="EMBL" id="JAQQWL010000006">
    <property type="protein sequence ID" value="KAK8068774.1"/>
    <property type="molecule type" value="Genomic_DNA"/>
</dbReference>
<sequence>MTLAHVPLYDENLQPNLYAADAICLAAAFTAVLLRLYARQLKGQRLGWDDYMIIVALFFTTVFVAMCVFVAAYGMGRHTVVTALQHPERVVPFAKATLAAGVLYNPVLVCTKVSILRPVFNLLIHGDPEGSTRDKGSYDGPSGKGLHDRHLVTIGGHSIPMKRYAVVARDEWFEHGGCVTGSVATGWQL</sequence>
<proteinExistence type="inferred from homology"/>
<evidence type="ECO:0000256" key="3">
    <source>
        <dbReference type="ARBA" id="ARBA00022989"/>
    </source>
</evidence>
<dbReference type="InterPro" id="IPR049326">
    <property type="entry name" value="Rhodopsin_dom_fungi"/>
</dbReference>
<feature type="transmembrane region" description="Helical" evidence="6">
    <location>
        <begin position="50"/>
        <end position="75"/>
    </location>
</feature>